<dbReference type="GO" id="GO:0006935">
    <property type="term" value="P:chemotaxis"/>
    <property type="evidence" value="ECO:0007669"/>
    <property type="project" value="InterPro"/>
</dbReference>
<evidence type="ECO:0000313" key="3">
    <source>
        <dbReference type="Proteomes" id="UP000001941"/>
    </source>
</evidence>
<reference evidence="3" key="1">
    <citation type="journal article" date="2016" name="Stand. Genomic Sci.">
        <title>Complete genome sequence of Methanospirillum hungatei type strain JF1.</title>
        <authorList>
            <person name="Gunsalus R.P."/>
            <person name="Cook L.E."/>
            <person name="Crable B."/>
            <person name="Rohlin L."/>
            <person name="McDonald E."/>
            <person name="Mouttaki H."/>
            <person name="Sieber J.R."/>
            <person name="Poweleit N."/>
            <person name="Zhou H."/>
            <person name="Lapidus A.L."/>
            <person name="Daligault H.E."/>
            <person name="Land M."/>
            <person name="Gilna P."/>
            <person name="Ivanova N."/>
            <person name="Kyrpides N."/>
            <person name="Culley D.E."/>
            <person name="McInerney M.J."/>
        </authorList>
    </citation>
    <scope>NUCLEOTIDE SEQUENCE [LARGE SCALE GENOMIC DNA]</scope>
    <source>
        <strain evidence="3">ATCC 27890 / DSM 864 / NBRC 100397 / JF-1</strain>
    </source>
</reference>
<dbReference type="STRING" id="323259.Mhun_0496"/>
<dbReference type="InParanoid" id="Q2FQ13"/>
<dbReference type="GO" id="GO:0005829">
    <property type="term" value="C:cytosol"/>
    <property type="evidence" value="ECO:0007669"/>
    <property type="project" value="TreeGrafter"/>
</dbReference>
<feature type="domain" description="CheW-like" evidence="1">
    <location>
        <begin position="201"/>
        <end position="344"/>
    </location>
</feature>
<dbReference type="Gene3D" id="2.30.30.40">
    <property type="entry name" value="SH3 Domains"/>
    <property type="match status" value="2"/>
</dbReference>
<accession>Q2FQ13</accession>
<dbReference type="InterPro" id="IPR036061">
    <property type="entry name" value="CheW-like_dom_sf"/>
</dbReference>
<sequence>MLNNLYSWSAMDHYLFFSVGHIRCGIPFSDAIFMIRMVSINTENRNGKGKAGTINLHGEILEVYSIRELFGFKERPPLPSDNLIIVRKGLENVALWVDETYVIQGGDLEPEDRFMNEHLQTIIPGMRIITSDLVVIFDLIEFLDYGLIGQTRLIDILIDPTGGNDTPHISSVRDYQEIDRVLRERAEQLALPKEEVKRPPVIEVIRFNLMYQEFAVDMKYIREVIQTSEITPVPGTPDFIAGICSVRGEIISLVDLRTLLSIPEKGLTDLNRVIVLTDGNLTFGLLADQITGIGTLKTGDIVRTVRKEQTAWQNYICGTIDSLHVLNVQALLTDPRMIIDDTET</sequence>
<dbReference type="PANTHER" id="PTHR22617">
    <property type="entry name" value="CHEMOTAXIS SENSOR HISTIDINE KINASE-RELATED"/>
    <property type="match status" value="1"/>
</dbReference>
<dbReference type="eggNOG" id="arCOG02395">
    <property type="taxonomic scope" value="Archaea"/>
</dbReference>
<dbReference type="PANTHER" id="PTHR22617:SF23">
    <property type="entry name" value="CHEMOTAXIS PROTEIN CHEW"/>
    <property type="match status" value="1"/>
</dbReference>
<dbReference type="PROSITE" id="PS50851">
    <property type="entry name" value="CHEW"/>
    <property type="match status" value="2"/>
</dbReference>
<dbReference type="KEGG" id="mhu:Mhun_0496"/>
<dbReference type="InterPro" id="IPR002545">
    <property type="entry name" value="CheW-lke_dom"/>
</dbReference>
<proteinExistence type="predicted"/>
<evidence type="ECO:0000259" key="1">
    <source>
        <dbReference type="PROSITE" id="PS50851"/>
    </source>
</evidence>
<dbReference type="EMBL" id="CP000254">
    <property type="protein sequence ID" value="ABD40258.1"/>
    <property type="molecule type" value="Genomic_DNA"/>
</dbReference>
<gene>
    <name evidence="2" type="ordered locus">Mhun_0496</name>
</gene>
<dbReference type="GO" id="GO:0007165">
    <property type="term" value="P:signal transduction"/>
    <property type="evidence" value="ECO:0007669"/>
    <property type="project" value="InterPro"/>
</dbReference>
<dbReference type="InterPro" id="IPR039315">
    <property type="entry name" value="CheW"/>
</dbReference>
<dbReference type="SUPFAM" id="SSF50341">
    <property type="entry name" value="CheW-like"/>
    <property type="match status" value="2"/>
</dbReference>
<dbReference type="Proteomes" id="UP000001941">
    <property type="component" value="Chromosome"/>
</dbReference>
<dbReference type="Pfam" id="PF01584">
    <property type="entry name" value="CheW"/>
    <property type="match status" value="2"/>
</dbReference>
<feature type="domain" description="CheW-like" evidence="1">
    <location>
        <begin position="11"/>
        <end position="148"/>
    </location>
</feature>
<organism evidence="2 3">
    <name type="scientific">Methanospirillum hungatei JF-1 (strain ATCC 27890 / DSM 864 / NBRC 100397 / JF-1)</name>
    <dbReference type="NCBI Taxonomy" id="323259"/>
    <lineage>
        <taxon>Archaea</taxon>
        <taxon>Methanobacteriati</taxon>
        <taxon>Methanobacteriota</taxon>
        <taxon>Stenosarchaea group</taxon>
        <taxon>Methanomicrobia</taxon>
        <taxon>Methanomicrobiales</taxon>
        <taxon>Methanospirillaceae</taxon>
        <taxon>Methanospirillum</taxon>
    </lineage>
</organism>
<protein>
    <submittedName>
        <fullName evidence="2">CheW protein</fullName>
    </submittedName>
</protein>
<dbReference type="EnsemblBacteria" id="ABD40258">
    <property type="protein sequence ID" value="ABD40258"/>
    <property type="gene ID" value="Mhun_0496"/>
</dbReference>
<dbReference type="Gene3D" id="2.40.50.180">
    <property type="entry name" value="CheA-289, Domain 4"/>
    <property type="match status" value="2"/>
</dbReference>
<dbReference type="SMART" id="SM00260">
    <property type="entry name" value="CheW"/>
    <property type="match status" value="1"/>
</dbReference>
<name>Q2FQ13_METHJ</name>
<evidence type="ECO:0000313" key="2">
    <source>
        <dbReference type="EMBL" id="ABD40258.1"/>
    </source>
</evidence>
<dbReference type="AlphaFoldDB" id="Q2FQ13"/>
<keyword evidence="3" id="KW-1185">Reference proteome</keyword>
<dbReference type="HOGENOM" id="CLU_876068_0_0_2"/>